<dbReference type="InterPro" id="IPR001227">
    <property type="entry name" value="Ac_transferase_dom_sf"/>
</dbReference>
<dbReference type="PROSITE" id="PS52019">
    <property type="entry name" value="PKS_MFAS_DH"/>
    <property type="match status" value="1"/>
</dbReference>
<dbReference type="PROSITE" id="PS50075">
    <property type="entry name" value="CARRIER"/>
    <property type="match status" value="1"/>
</dbReference>
<keyword evidence="14" id="KW-1185">Reference proteome</keyword>
<comment type="caution">
    <text evidence="13">The sequence shown here is derived from an EMBL/GenBank/DDBJ whole genome shotgun (WGS) entry which is preliminary data.</text>
</comment>
<keyword evidence="5" id="KW-0560">Oxidoreductase</keyword>
<feature type="active site" description="Proton acceptor; for dehydratase activity" evidence="9">
    <location>
        <position position="938"/>
    </location>
</feature>
<evidence type="ECO:0000256" key="6">
    <source>
        <dbReference type="ARBA" id="ARBA00023268"/>
    </source>
</evidence>
<accession>A0A4Z0YEE3</accession>
<dbReference type="Pfam" id="PF00109">
    <property type="entry name" value="ketoacyl-synt"/>
    <property type="match status" value="1"/>
</dbReference>
<sequence length="2792" mass="303430">MTPQLAAAVPPIAIVGMACRLPGGANSVDALWQLLESGREAWSSVPPERFNEYAFYHPSPDNPNGTTNHVGGHFIKGDLRDFDHAFFRLPSKQAVAMDPQQRMLLEVTYEAMENAGLSLEALSGTNTGVNVAMFTSDFERNVYKDPIDMPTYYLTGVERAIASNCISHVFDLHGPSVTIDTGCSGGLVSVHQACMSLYDGECDTVIVAAANLTIAPDHSIGMSNMHLISGSGRSYPFDDRGDGYGRGEGCVAMVLRRLGDAVIAGDPVHGVIRGTAVSQNGKSSAGILQPNGRAQVNLMRRALNRAGLAPHEVAYVEAHGTGTVAGDHEELSAIVEAFACASRPSPLPVGSVKGSLGHTENVSGLASLIKAALVLEHRVIPPVAGCNPKQGLPLQNILIPTAPVTMPDDVRPLASINSFGFGGTNAHVILEGGQRAPTTQQVESYVEAPKLFVFSANSQTSLSAMLEKYQDWLSKRLDIDLRRLAYTLCHRRSMLPWRFTCVAHDAEMLREKIQIHLANEQMSSLPSTIPVFTVFVFTGQGAQWVGMGRELLQHSSVFFESIRHSRDILLELGTTWDLEEVLAKQDTEKSQLHEAELAQPVTTALQIALVALLRGMGVRPQLVVGHSSGEIAAAFTAAKLRNLPRGAMMSVGLGERDVAPILASLTRGSVTIACVNSPRNVTISGDAAAIDEVGERLAAEGVTFFRKLAVDTAYHSSHMSAVAGDYLARIRNLGFSPPQSASGEGEVDFISSVDGQLKSNGFGAKYWVDNLVSPVRFSDAIANISRHWQSTAGNPYGFFVELGPHSALATAVRQSLGQPSTSLPKFEYTSALKRGVGATSSVMALAGHIFERGIQLDLKAVSALSPGVCTATALSNLPSYAWDYSTKHWYESRVSYEYRMRRHPYHDLLGVRVTGSTFLEPRWRHMVDRTTLPWLADHVIDGLAVFPGSGYLCMVFEAMRQLREEKHPHQGLEMLLLRDVVFSRALVLDEDSGRVEMQLVLRPKRDQSFGFEFAITALTEGSWYEHCTGSVEGVMAYGSDVPTISNTSLNADADADVKDVEASSSILSLTREEFYADLAAAGNLYGPTFRGCENWTMTSGKSESEAEVRVPDIAAVMPAQHFEAHLIHPATLDIILHTALPVVNQTLGSGPVMPTRIDRLLISTTAEELRGTGSALRVSTSIQSASSSIARANITARSERLSLLAVSGVELRSLVHGLHQAGDETKARARFYRLDWQADVDFATPQESRDFADVIKDICFKLPGLSVLELMSGRQKSLAATILSVADSCSSTVSSYVCAHSADEPEMLDDTDARISHKLETTMKELNSQGVQFDLAVISDLDELERASALVRPNGTILLTREVGEQETPETTFERIIDQIPSSLSLKPWAKATGTPRQGSLVIALQRVEGLERVKLPDKIHILTHSPPHLTPDWVRALVTGLDTGAIKVTLNQIDEKTINEAVSDAILIIIDDHPTPIVSDHSTFGLASAILQQPVQGIWISPDSPPEMHQIVGLARTAHAENDGLRLTTVHVAPNVFERGGDVKRLTDVLVTCLKRLCMHTNEPQPEREYRVQADGVVLVPRLQPMKELENIDSQAAMRYFVDRDPHLALKSQSDESTDSPCSSSLADDEIEIKVHAFTVSKDQHRTGWCEYSGIVSSVGCAVETIKLRDRVVTMSTQIGASLLRAHAAEAIVVPAGMTLSHAAALLSSVVVATHVLDSLVRLPPSANVLVVGAASLIGRAIISVVRAIRGAHLTVSAVDHAEAQHLMDTCDLQPQEVLVTRPSLSHEPLGVMAPASIDAIVHAGNNAMFLDAFAYLKPFGCAAFIDCIPDSASLPARLANTTIHVCSTPELLLTFQATIHHLTPRVREAFARLPLNSLNLCTRDVSRLAEAKRLIDTGAQLKVVLTTPPDSNIPCSIYPSYPGGDWSDDFVSYVIAGGLGDLGKRLLRMMARRGAKHLVTLSRRVVESSMWESLQTELDSIQPGCRFYCLQCDITSESDVKMASKKLAQLGIPPVRGIIQSAAVLQDRTLDTMTFEDFQAASKIKTDGSLILERTFNSPHLTFFLMLSSAVNIVGSSGQGNYNAGNSVQDAIAQTRRGAEHCHFMSLNIGWIRDALATETHESRLKGLKRAGLRPILPEELSSFFDFSLEAVMGAKKDAIPQIVIGFDAASLPNNVSGNGNINSALFRHVYTPRARQAGNEAPDVRSFQQLINRGDHHALVEFVADGVTAQLVQLSYKDASRVLRDNGSILDLGFDSLVGIELRNWIGREFSAPLQSSEILSDQTIRALASKVISRTLVKSACDTVQYRVNGDSAHASRNGSGVTVPNDSSVVEGASALPPLPIPALEHTLRLFQESRQAIDSESDMKSLKESAQALMTGRGGALQQRVQKADQNVIADNYEQQIYLQRREPLQDYSQFSVIHPVECPAHSQALRAAIVTAAALDFAAGSSRSLEGEAFEPFEVESSSWLFYSTRRPGLEVDYNVRSEPNRTLVVFCRGHVFQLSLQDSDLRGTLYALNASYTMILQCSRQPNPVDICILTADERSSWSLLRHELALDTANATSLDAIDAAAFVVCLDEESPLTAGERHTQFLLGGRGRFLSNRWLDKPVQLVVTANGLSAGVHEHSKTDGLDVRDLHRHIVGALMTSGASYKHTNVTGRPEGGFPVRELLFHAKPAIIQHIHHLETIFNSSQSPYTALEHRHVKTESLNRALFRESSISPNSGAHLTVLLALYLVDGRVRPAWEIVALKDFARGRIDWVQTVTPAVREFLITTVASISSSGTPMMSRAR</sequence>
<dbReference type="InterPro" id="IPR042231">
    <property type="entry name" value="Cho/carn_acyl_trans_2"/>
</dbReference>
<dbReference type="SMART" id="SM00825">
    <property type="entry name" value="PKS_KS"/>
    <property type="match status" value="1"/>
</dbReference>
<evidence type="ECO:0000256" key="8">
    <source>
        <dbReference type="PIRSR" id="PIRSR600542-1"/>
    </source>
</evidence>
<evidence type="ECO:0000313" key="13">
    <source>
        <dbReference type="EMBL" id="TGJ78268.1"/>
    </source>
</evidence>
<dbReference type="Pfam" id="PF02801">
    <property type="entry name" value="Ketoacyl-synt_C"/>
    <property type="match status" value="1"/>
</dbReference>
<dbReference type="Gene3D" id="3.30.559.10">
    <property type="entry name" value="Chloramphenicol acetyltransferase-like domain"/>
    <property type="match status" value="1"/>
</dbReference>
<dbReference type="OrthoDB" id="329835at2759"/>
<feature type="active site" description="Proton donor; for dehydratase activity" evidence="9">
    <location>
        <position position="1133"/>
    </location>
</feature>
<dbReference type="InterPro" id="IPR020807">
    <property type="entry name" value="PKS_DH"/>
</dbReference>
<dbReference type="CDD" id="cd00833">
    <property type="entry name" value="PKS"/>
    <property type="match status" value="1"/>
</dbReference>
<dbReference type="Gene3D" id="3.90.180.10">
    <property type="entry name" value="Medium-chain alcohol dehydrogenases, catalytic domain"/>
    <property type="match status" value="1"/>
</dbReference>
<dbReference type="STRING" id="37992.A0A4Z0YEE3"/>
<dbReference type="SUPFAM" id="SSF50129">
    <property type="entry name" value="GroES-like"/>
    <property type="match status" value="1"/>
</dbReference>
<dbReference type="InterPro" id="IPR032821">
    <property type="entry name" value="PKS_assoc"/>
</dbReference>
<dbReference type="InterPro" id="IPR039551">
    <property type="entry name" value="Cho/carn_acyl_trans"/>
</dbReference>
<feature type="domain" description="Carrier" evidence="10">
    <location>
        <begin position="2224"/>
        <end position="2299"/>
    </location>
</feature>
<organism evidence="13 14">
    <name type="scientific">Xylaria hypoxylon</name>
    <dbReference type="NCBI Taxonomy" id="37992"/>
    <lineage>
        <taxon>Eukaryota</taxon>
        <taxon>Fungi</taxon>
        <taxon>Dikarya</taxon>
        <taxon>Ascomycota</taxon>
        <taxon>Pezizomycotina</taxon>
        <taxon>Sordariomycetes</taxon>
        <taxon>Xylariomycetidae</taxon>
        <taxon>Xylariales</taxon>
        <taxon>Xylariaceae</taxon>
        <taxon>Xylaria</taxon>
    </lineage>
</organism>
<dbReference type="SUPFAM" id="SSF52151">
    <property type="entry name" value="FabD/lysophospholipase-like"/>
    <property type="match status" value="1"/>
</dbReference>
<keyword evidence="4" id="KW-0808">Transferase</keyword>
<dbReference type="InterPro" id="IPR011032">
    <property type="entry name" value="GroES-like_sf"/>
</dbReference>
<feature type="non-terminal residue" evidence="13">
    <location>
        <position position="2792"/>
    </location>
</feature>
<feature type="active site" description="Proton acceptor" evidence="8">
    <location>
        <position position="2628"/>
    </location>
</feature>
<keyword evidence="3" id="KW-0597">Phosphoprotein</keyword>
<dbReference type="InterPro" id="IPR036736">
    <property type="entry name" value="ACP-like_sf"/>
</dbReference>
<dbReference type="SMART" id="SM00827">
    <property type="entry name" value="PKS_AT"/>
    <property type="match status" value="1"/>
</dbReference>
<dbReference type="Pfam" id="PF23297">
    <property type="entry name" value="ACP_SdgA_C"/>
    <property type="match status" value="1"/>
</dbReference>
<dbReference type="Gene3D" id="3.40.50.720">
    <property type="entry name" value="NAD(P)-binding Rossmann-like Domain"/>
    <property type="match status" value="1"/>
</dbReference>
<dbReference type="PROSITE" id="PS00012">
    <property type="entry name" value="PHOSPHOPANTETHEINE"/>
    <property type="match status" value="1"/>
</dbReference>
<dbReference type="InterPro" id="IPR049552">
    <property type="entry name" value="PKS_DH_N"/>
</dbReference>
<comment type="similarity">
    <text evidence="1">Belongs to the carnitine/choline acetyltransferase family.</text>
</comment>
<keyword evidence="7" id="KW-0012">Acyltransferase</keyword>
<name>A0A4Z0YEE3_9PEZI</name>
<dbReference type="PANTHER" id="PTHR43775">
    <property type="entry name" value="FATTY ACID SYNTHASE"/>
    <property type="match status" value="1"/>
</dbReference>
<reference evidence="13 14" key="1">
    <citation type="submission" date="2019-03" db="EMBL/GenBank/DDBJ databases">
        <title>Draft genome sequence of Xylaria hypoxylon DSM 108379, a ubiquitous saprotrophic-parasitic fungi on hardwood.</title>
        <authorList>
            <person name="Buettner E."/>
            <person name="Leonhardt S."/>
            <person name="Gebauer A.M."/>
            <person name="Liers C."/>
            <person name="Hofrichter M."/>
            <person name="Kellner H."/>
        </authorList>
    </citation>
    <scope>NUCLEOTIDE SEQUENCE [LARGE SCALE GENOMIC DNA]</scope>
    <source>
        <strain evidence="13 14">DSM 108379</strain>
    </source>
</reference>
<keyword evidence="6" id="KW-0511">Multifunctional enzyme</keyword>
<evidence type="ECO:0000256" key="9">
    <source>
        <dbReference type="PROSITE-ProRule" id="PRU01363"/>
    </source>
</evidence>
<evidence type="ECO:0000256" key="3">
    <source>
        <dbReference type="ARBA" id="ARBA00022553"/>
    </source>
</evidence>
<dbReference type="InterPro" id="IPR013968">
    <property type="entry name" value="PKS_KR"/>
</dbReference>
<evidence type="ECO:0000259" key="10">
    <source>
        <dbReference type="PROSITE" id="PS50075"/>
    </source>
</evidence>
<gene>
    <name evidence="13" type="ORF">E0Z10_g10494</name>
</gene>
<dbReference type="SUPFAM" id="SSF53901">
    <property type="entry name" value="Thiolase-like"/>
    <property type="match status" value="1"/>
</dbReference>
<dbReference type="Pfam" id="PF16197">
    <property type="entry name" value="KAsynt_C_assoc"/>
    <property type="match status" value="1"/>
</dbReference>
<dbReference type="SMART" id="SM00826">
    <property type="entry name" value="PKS_DH"/>
    <property type="match status" value="1"/>
</dbReference>
<dbReference type="SMART" id="SM00823">
    <property type="entry name" value="PKS_PP"/>
    <property type="match status" value="1"/>
</dbReference>
<dbReference type="Gene3D" id="3.10.129.110">
    <property type="entry name" value="Polyketide synthase dehydratase"/>
    <property type="match status" value="1"/>
</dbReference>
<dbReference type="InterPro" id="IPR050091">
    <property type="entry name" value="PKS_NRPS_Biosynth_Enz"/>
</dbReference>
<dbReference type="Proteomes" id="UP000297716">
    <property type="component" value="Unassembled WGS sequence"/>
</dbReference>
<dbReference type="GO" id="GO:0006633">
    <property type="term" value="P:fatty acid biosynthetic process"/>
    <property type="evidence" value="ECO:0007669"/>
    <property type="project" value="TreeGrafter"/>
</dbReference>
<dbReference type="InterPro" id="IPR049551">
    <property type="entry name" value="PKS_DH_C"/>
</dbReference>
<dbReference type="Pfam" id="PF08659">
    <property type="entry name" value="KR"/>
    <property type="match status" value="1"/>
</dbReference>
<dbReference type="InterPro" id="IPR049900">
    <property type="entry name" value="PKS_mFAS_DH"/>
</dbReference>
<dbReference type="Pfam" id="PF00698">
    <property type="entry name" value="Acyl_transf_1"/>
    <property type="match status" value="1"/>
</dbReference>
<dbReference type="Pfam" id="PF14765">
    <property type="entry name" value="PS-DH"/>
    <property type="match status" value="1"/>
</dbReference>
<evidence type="ECO:0000256" key="7">
    <source>
        <dbReference type="ARBA" id="ARBA00023315"/>
    </source>
</evidence>
<dbReference type="InterPro" id="IPR014043">
    <property type="entry name" value="Acyl_transferase_dom"/>
</dbReference>
<dbReference type="InterPro" id="IPR006162">
    <property type="entry name" value="Ppantetheine_attach_site"/>
</dbReference>
<dbReference type="SUPFAM" id="SSF47336">
    <property type="entry name" value="ACP-like"/>
    <property type="match status" value="1"/>
</dbReference>
<evidence type="ECO:0000259" key="11">
    <source>
        <dbReference type="PROSITE" id="PS52004"/>
    </source>
</evidence>
<dbReference type="GO" id="GO:0016491">
    <property type="term" value="F:oxidoreductase activity"/>
    <property type="evidence" value="ECO:0007669"/>
    <property type="project" value="UniProtKB-KW"/>
</dbReference>
<dbReference type="InterPro" id="IPR020806">
    <property type="entry name" value="PKS_PP-bd"/>
</dbReference>
<dbReference type="InterPro" id="IPR036291">
    <property type="entry name" value="NAD(P)-bd_dom_sf"/>
</dbReference>
<dbReference type="InterPro" id="IPR016039">
    <property type="entry name" value="Thiolase-like"/>
</dbReference>
<evidence type="ECO:0000256" key="2">
    <source>
        <dbReference type="ARBA" id="ARBA00022450"/>
    </source>
</evidence>
<feature type="domain" description="PKS/mFAS DH" evidence="12">
    <location>
        <begin position="906"/>
        <end position="1220"/>
    </location>
</feature>
<evidence type="ECO:0000256" key="4">
    <source>
        <dbReference type="ARBA" id="ARBA00022679"/>
    </source>
</evidence>
<dbReference type="Gene3D" id="3.40.47.10">
    <property type="match status" value="1"/>
</dbReference>
<feature type="domain" description="Ketosynthase family 3 (KS3)" evidence="11">
    <location>
        <begin position="9"/>
        <end position="432"/>
    </location>
</feature>
<dbReference type="SMART" id="SM00829">
    <property type="entry name" value="PKS_ER"/>
    <property type="match status" value="1"/>
</dbReference>
<dbReference type="InterPro" id="IPR014031">
    <property type="entry name" value="Ketoacyl_synth_C"/>
</dbReference>
<dbReference type="GO" id="GO:0004312">
    <property type="term" value="F:fatty acid synthase activity"/>
    <property type="evidence" value="ECO:0007669"/>
    <property type="project" value="TreeGrafter"/>
</dbReference>
<evidence type="ECO:0000256" key="1">
    <source>
        <dbReference type="ARBA" id="ARBA00005232"/>
    </source>
</evidence>
<dbReference type="InterPro" id="IPR057326">
    <property type="entry name" value="KR_dom"/>
</dbReference>
<dbReference type="SMART" id="SM00822">
    <property type="entry name" value="PKS_KR"/>
    <property type="match status" value="1"/>
</dbReference>
<dbReference type="PROSITE" id="PS52004">
    <property type="entry name" value="KS3_2"/>
    <property type="match status" value="1"/>
</dbReference>
<dbReference type="GO" id="GO:0044550">
    <property type="term" value="P:secondary metabolite biosynthetic process"/>
    <property type="evidence" value="ECO:0007669"/>
    <property type="project" value="TreeGrafter"/>
</dbReference>
<evidence type="ECO:0000259" key="12">
    <source>
        <dbReference type="PROSITE" id="PS52019"/>
    </source>
</evidence>
<dbReference type="InterPro" id="IPR023213">
    <property type="entry name" value="CAT-like_dom_sf"/>
</dbReference>
<dbReference type="SUPFAM" id="SSF52777">
    <property type="entry name" value="CoA-dependent acyltransferases"/>
    <property type="match status" value="2"/>
</dbReference>
<dbReference type="Gene3D" id="3.30.559.70">
    <property type="entry name" value="Choline/Carnitine o-acyltransferase, domain 2"/>
    <property type="match status" value="1"/>
</dbReference>
<evidence type="ECO:0000256" key="5">
    <source>
        <dbReference type="ARBA" id="ARBA00023002"/>
    </source>
</evidence>
<evidence type="ECO:0000313" key="14">
    <source>
        <dbReference type="Proteomes" id="UP000297716"/>
    </source>
</evidence>
<dbReference type="GO" id="GO:0031177">
    <property type="term" value="F:phosphopantetheine binding"/>
    <property type="evidence" value="ECO:0007669"/>
    <property type="project" value="InterPro"/>
</dbReference>
<feature type="region of interest" description="C-terminal hotdog fold" evidence="9">
    <location>
        <begin position="1065"/>
        <end position="1220"/>
    </location>
</feature>
<dbReference type="PROSITE" id="PS00440">
    <property type="entry name" value="ACYLTRANSF_C_2"/>
    <property type="match status" value="1"/>
</dbReference>
<dbReference type="InterPro" id="IPR042104">
    <property type="entry name" value="PKS_dehydratase_sf"/>
</dbReference>
<dbReference type="Gene3D" id="1.10.1200.10">
    <property type="entry name" value="ACP-like"/>
    <property type="match status" value="1"/>
</dbReference>
<protein>
    <submittedName>
        <fullName evidence="13">Uncharacterized protein</fullName>
    </submittedName>
</protein>
<dbReference type="InterPro" id="IPR009081">
    <property type="entry name" value="PP-bd_ACP"/>
</dbReference>
<dbReference type="InterPro" id="IPR014030">
    <property type="entry name" value="Ketoacyl_synth_N"/>
</dbReference>
<dbReference type="Gene3D" id="3.40.366.10">
    <property type="entry name" value="Malonyl-Coenzyme A Acyl Carrier Protein, domain 2"/>
    <property type="match status" value="1"/>
</dbReference>
<feature type="region of interest" description="N-terminal hotdog fold" evidence="9">
    <location>
        <begin position="906"/>
        <end position="1038"/>
    </location>
</feature>
<dbReference type="PANTHER" id="PTHR43775:SF22">
    <property type="entry name" value="SYNTHASE, PUTATIVE (JCVI)-RELATED"/>
    <property type="match status" value="1"/>
</dbReference>
<dbReference type="InterPro" id="IPR016035">
    <property type="entry name" value="Acyl_Trfase/lysoPLipase"/>
</dbReference>
<proteinExistence type="inferred from homology"/>
<dbReference type="SUPFAM" id="SSF55048">
    <property type="entry name" value="Probable ACP-binding domain of malonyl-CoA ACP transacylase"/>
    <property type="match status" value="1"/>
</dbReference>
<dbReference type="EMBL" id="SKBN01000422">
    <property type="protein sequence ID" value="TGJ78268.1"/>
    <property type="molecule type" value="Genomic_DNA"/>
</dbReference>
<dbReference type="InterPro" id="IPR016036">
    <property type="entry name" value="Malonyl_transacylase_ACP-bd"/>
</dbReference>
<dbReference type="InterPro" id="IPR020843">
    <property type="entry name" value="ER"/>
</dbReference>
<dbReference type="InterPro" id="IPR000542">
    <property type="entry name" value="Carn_acyl_trans"/>
</dbReference>
<dbReference type="InterPro" id="IPR020841">
    <property type="entry name" value="PKS_Beta-ketoAc_synthase_dom"/>
</dbReference>
<dbReference type="Pfam" id="PF21089">
    <property type="entry name" value="PKS_DH_N"/>
    <property type="match status" value="1"/>
</dbReference>
<dbReference type="SUPFAM" id="SSF51735">
    <property type="entry name" value="NAD(P)-binding Rossmann-fold domains"/>
    <property type="match status" value="2"/>
</dbReference>
<dbReference type="Pfam" id="PF00755">
    <property type="entry name" value="Carn_acyltransf"/>
    <property type="match status" value="1"/>
</dbReference>
<keyword evidence="2" id="KW-0596">Phosphopantetheine</keyword>